<comment type="caution">
    <text evidence="2">The sequence shown here is derived from an EMBL/GenBank/DDBJ whole genome shotgun (WGS) entry which is preliminary data.</text>
</comment>
<evidence type="ECO:0000256" key="1">
    <source>
        <dbReference type="SAM" id="MobiDB-lite"/>
    </source>
</evidence>
<evidence type="ECO:0000313" key="2">
    <source>
        <dbReference type="EMBL" id="KAK6333222.1"/>
    </source>
</evidence>
<dbReference type="InterPro" id="IPR049756">
    <property type="entry name" value="PlcA-like_dom"/>
</dbReference>
<gene>
    <name evidence="2" type="ORF">TWF718_011044</name>
</gene>
<dbReference type="EMBL" id="JAVHNR010000009">
    <property type="protein sequence ID" value="KAK6333222.1"/>
    <property type="molecule type" value="Genomic_DNA"/>
</dbReference>
<keyword evidence="3" id="KW-1185">Reference proteome</keyword>
<dbReference type="AlphaFoldDB" id="A0AAN8MR70"/>
<organism evidence="2 3">
    <name type="scientific">Orbilia javanica</name>
    <dbReference type="NCBI Taxonomy" id="47235"/>
    <lineage>
        <taxon>Eukaryota</taxon>
        <taxon>Fungi</taxon>
        <taxon>Dikarya</taxon>
        <taxon>Ascomycota</taxon>
        <taxon>Pezizomycotina</taxon>
        <taxon>Orbiliomycetes</taxon>
        <taxon>Orbiliales</taxon>
        <taxon>Orbiliaceae</taxon>
        <taxon>Orbilia</taxon>
    </lineage>
</organism>
<name>A0AAN8MR70_9PEZI</name>
<dbReference type="CDD" id="cd22893">
    <property type="entry name" value="PlcA-like"/>
    <property type="match status" value="1"/>
</dbReference>
<feature type="region of interest" description="Disordered" evidence="1">
    <location>
        <begin position="1"/>
        <end position="32"/>
    </location>
</feature>
<accession>A0AAN8MR70</accession>
<dbReference type="Proteomes" id="UP001313282">
    <property type="component" value="Unassembled WGS sequence"/>
</dbReference>
<evidence type="ECO:0000313" key="3">
    <source>
        <dbReference type="Proteomes" id="UP001313282"/>
    </source>
</evidence>
<sequence>MSAETQAKVLNKDIPGYESTSGDHDHTSDVGSLNNIDAEKLKLLHDEHNHLRSRFSQLISIPACGEDIEAAGKLDYVHWKLRQAEEPPKRNKDGLGFEFPEHSYLGDSLKLAWDDGKSYIAKNKPITLPNGLKLTYGEINALAGDFYGTVNPISNGKDLKDQQGRFRSAWHWLAEDTTRNPNEAEKILNILSVEAKRVQEAVDKGQDPSEVYPTLKDTNAALQLATITRPAECPSYLVLASINWDHFGIDARTAYNACHSVALETAANGDLQTGYAMNAFGDHFLQDSFAAGHMRTPRRILHNSTNAADLCAKFMHDEDNAIGLDVESPAGKSWRAYGDKRLLDKVDADNKNEAWNAVRTSADEIYQAYKTKKVTEYPNYGAWEYAPTLESAQQNQLIAPLFRPDGQRRADIRKRCEYKYTNSYWYLTTALDCEASGLWTYPIEPTDDCKI</sequence>
<proteinExistence type="predicted"/>
<protein>
    <submittedName>
        <fullName evidence="2">Uncharacterized protein</fullName>
    </submittedName>
</protein>
<reference evidence="2 3" key="1">
    <citation type="submission" date="2019-10" db="EMBL/GenBank/DDBJ databases">
        <authorList>
            <person name="Palmer J.M."/>
        </authorList>
    </citation>
    <scope>NUCLEOTIDE SEQUENCE [LARGE SCALE GENOMIC DNA]</scope>
    <source>
        <strain evidence="2 3">TWF718</strain>
    </source>
</reference>